<comment type="pathway">
    <text evidence="2 8">Pyrimidine metabolism; dUMP biosynthesis; dUMP from dCTP (dUTP route): step 2/2.</text>
</comment>
<evidence type="ECO:0000256" key="3">
    <source>
        <dbReference type="ARBA" id="ARBA00006581"/>
    </source>
</evidence>
<dbReference type="Gene3D" id="2.70.40.10">
    <property type="match status" value="1"/>
</dbReference>
<dbReference type="NCBIfam" id="NF001862">
    <property type="entry name" value="PRK00601.1"/>
    <property type="match status" value="1"/>
</dbReference>
<dbReference type="NCBIfam" id="TIGR00576">
    <property type="entry name" value="dut"/>
    <property type="match status" value="1"/>
</dbReference>
<dbReference type="OrthoDB" id="10261072at2759"/>
<evidence type="ECO:0000256" key="5">
    <source>
        <dbReference type="ARBA" id="ARBA00022842"/>
    </source>
</evidence>
<dbReference type="InterPro" id="IPR008181">
    <property type="entry name" value="dUTPase"/>
</dbReference>
<name>A0A9W6X959_9STRA</name>
<organism evidence="10 11">
    <name type="scientific">Phytophthora fragariaefolia</name>
    <dbReference type="NCBI Taxonomy" id="1490495"/>
    <lineage>
        <taxon>Eukaryota</taxon>
        <taxon>Sar</taxon>
        <taxon>Stramenopiles</taxon>
        <taxon>Oomycota</taxon>
        <taxon>Peronosporomycetes</taxon>
        <taxon>Peronosporales</taxon>
        <taxon>Peronosporaceae</taxon>
        <taxon>Phytophthora</taxon>
    </lineage>
</organism>
<dbReference type="EC" id="3.6.1.23" evidence="8"/>
<keyword evidence="6 8" id="KW-0546">Nucleotide metabolism</keyword>
<evidence type="ECO:0000256" key="6">
    <source>
        <dbReference type="ARBA" id="ARBA00023080"/>
    </source>
</evidence>
<dbReference type="Proteomes" id="UP001165121">
    <property type="component" value="Unassembled WGS sequence"/>
</dbReference>
<dbReference type="GO" id="GO:0004170">
    <property type="term" value="F:dUTP diphosphatase activity"/>
    <property type="evidence" value="ECO:0007669"/>
    <property type="project" value="UniProtKB-UniRule"/>
</dbReference>
<keyword evidence="5 8" id="KW-0460">Magnesium</keyword>
<dbReference type="GO" id="GO:0006226">
    <property type="term" value="P:dUMP biosynthetic process"/>
    <property type="evidence" value="ECO:0007669"/>
    <property type="project" value="UniProtKB-UniRule"/>
</dbReference>
<evidence type="ECO:0000256" key="8">
    <source>
        <dbReference type="RuleBase" id="RU367024"/>
    </source>
</evidence>
<keyword evidence="4 8" id="KW-0378">Hydrolase</keyword>
<sequence length="238" mass="25638">MSTKRSRSAPVLRVKKLTPEAILPSRGSSLAAGLDLSAAYDAVIPAGGKGLVKTDLVIAVPDGCYARVAPRSGLALKKFIDTGAGVIDADYRGNVGVILFNHAAEDFPVKRGDRVAQLILEKIEYPEIQEVDEIEDTARGAGGFGSTGVDLPIAKKQHVAPANGLQESDDEFDVAFKALGLLSEKKVVDDKTRALLKKKPFTASERQFKLLNKALGDYLEDEDSTKVLEWINAFLESK</sequence>
<proteinExistence type="inferred from homology"/>
<gene>
    <name evidence="10" type="ORF">Pfra01_000854900</name>
</gene>
<comment type="function">
    <text evidence="8">Involved in nucleotide metabolism via production of dUMP, the immediate precursor of thymidine nucleotides, and decreases the intracellular concentration of dUTP so that uracil cannot be incorporated into DNA.</text>
</comment>
<dbReference type="FunFam" id="2.70.40.10:FF:000004">
    <property type="entry name" value="Deoxyuridine triphosphatase"/>
    <property type="match status" value="1"/>
</dbReference>
<reference evidence="10" key="1">
    <citation type="submission" date="2023-04" db="EMBL/GenBank/DDBJ databases">
        <title>Phytophthora fragariaefolia NBRC 109709.</title>
        <authorList>
            <person name="Ichikawa N."/>
            <person name="Sato H."/>
            <person name="Tonouchi N."/>
        </authorList>
    </citation>
    <scope>NUCLEOTIDE SEQUENCE</scope>
    <source>
        <strain evidence="10">NBRC 109709</strain>
    </source>
</reference>
<evidence type="ECO:0000256" key="2">
    <source>
        <dbReference type="ARBA" id="ARBA00005142"/>
    </source>
</evidence>
<dbReference type="SUPFAM" id="SSF51283">
    <property type="entry name" value="dUTPase-like"/>
    <property type="match status" value="1"/>
</dbReference>
<evidence type="ECO:0000313" key="10">
    <source>
        <dbReference type="EMBL" id="GMF33897.1"/>
    </source>
</evidence>
<dbReference type="CDD" id="cd07557">
    <property type="entry name" value="trimeric_dUTPase"/>
    <property type="match status" value="1"/>
</dbReference>
<dbReference type="InterPro" id="IPR036157">
    <property type="entry name" value="dUTPase-like_sf"/>
</dbReference>
<evidence type="ECO:0000256" key="1">
    <source>
        <dbReference type="ARBA" id="ARBA00001946"/>
    </source>
</evidence>
<evidence type="ECO:0000259" key="9">
    <source>
        <dbReference type="Pfam" id="PF00692"/>
    </source>
</evidence>
<dbReference type="InterPro" id="IPR033704">
    <property type="entry name" value="dUTPase_trimeric"/>
</dbReference>
<dbReference type="GO" id="GO:0046081">
    <property type="term" value="P:dUTP catabolic process"/>
    <property type="evidence" value="ECO:0007669"/>
    <property type="project" value="UniProtKB-UniRule"/>
</dbReference>
<dbReference type="PANTHER" id="PTHR11241">
    <property type="entry name" value="DEOXYURIDINE 5'-TRIPHOSPHATE NUCLEOTIDOHYDROLASE"/>
    <property type="match status" value="1"/>
</dbReference>
<feature type="domain" description="dUTPase-like" evidence="9">
    <location>
        <begin position="21"/>
        <end position="148"/>
    </location>
</feature>
<dbReference type="Pfam" id="PF00692">
    <property type="entry name" value="dUTPase"/>
    <property type="match status" value="1"/>
</dbReference>
<dbReference type="PANTHER" id="PTHR11241:SF0">
    <property type="entry name" value="DEOXYURIDINE 5'-TRIPHOSPHATE NUCLEOTIDOHYDROLASE"/>
    <property type="match status" value="1"/>
</dbReference>
<dbReference type="EMBL" id="BSXT01000770">
    <property type="protein sequence ID" value="GMF33897.1"/>
    <property type="molecule type" value="Genomic_DNA"/>
</dbReference>
<keyword evidence="8" id="KW-0479">Metal-binding</keyword>
<dbReference type="AlphaFoldDB" id="A0A9W6X959"/>
<evidence type="ECO:0000256" key="7">
    <source>
        <dbReference type="ARBA" id="ARBA00047686"/>
    </source>
</evidence>
<dbReference type="GO" id="GO:0000287">
    <property type="term" value="F:magnesium ion binding"/>
    <property type="evidence" value="ECO:0007669"/>
    <property type="project" value="UniProtKB-UniRule"/>
</dbReference>
<comment type="cofactor">
    <cofactor evidence="1 8">
        <name>Mg(2+)</name>
        <dbReference type="ChEBI" id="CHEBI:18420"/>
    </cofactor>
</comment>
<comment type="similarity">
    <text evidence="3 8">Belongs to the dUTPase family.</text>
</comment>
<comment type="caution">
    <text evidence="10">The sequence shown here is derived from an EMBL/GenBank/DDBJ whole genome shotgun (WGS) entry which is preliminary data.</text>
</comment>
<keyword evidence="11" id="KW-1185">Reference proteome</keyword>
<comment type="catalytic activity">
    <reaction evidence="7 8">
        <text>dUTP + H2O = dUMP + diphosphate + H(+)</text>
        <dbReference type="Rhea" id="RHEA:10248"/>
        <dbReference type="ChEBI" id="CHEBI:15377"/>
        <dbReference type="ChEBI" id="CHEBI:15378"/>
        <dbReference type="ChEBI" id="CHEBI:33019"/>
        <dbReference type="ChEBI" id="CHEBI:61555"/>
        <dbReference type="ChEBI" id="CHEBI:246422"/>
        <dbReference type="EC" id="3.6.1.23"/>
    </reaction>
</comment>
<protein>
    <recommendedName>
        <fullName evidence="8">Deoxyuridine 5'-triphosphate nucleotidohydrolase</fullName>
        <shortName evidence="8">dUTPase</shortName>
        <ecNumber evidence="8">3.6.1.23</ecNumber>
    </recommendedName>
    <alternativeName>
        <fullName evidence="8">dUTP pyrophosphatase</fullName>
    </alternativeName>
</protein>
<evidence type="ECO:0000313" key="11">
    <source>
        <dbReference type="Proteomes" id="UP001165121"/>
    </source>
</evidence>
<dbReference type="InterPro" id="IPR029054">
    <property type="entry name" value="dUTPase-like"/>
</dbReference>
<evidence type="ECO:0000256" key="4">
    <source>
        <dbReference type="ARBA" id="ARBA00022801"/>
    </source>
</evidence>
<accession>A0A9W6X959</accession>